<evidence type="ECO:0000313" key="3">
    <source>
        <dbReference type="Proteomes" id="UP000646548"/>
    </source>
</evidence>
<evidence type="ECO:0000256" key="1">
    <source>
        <dbReference type="SAM" id="MobiDB-lite"/>
    </source>
</evidence>
<dbReference type="Proteomes" id="UP000646548">
    <property type="component" value="Unassembled WGS sequence"/>
</dbReference>
<organism evidence="2 3">
    <name type="scientific">Oryzias melastigma</name>
    <name type="common">Marine medaka</name>
    <dbReference type="NCBI Taxonomy" id="30732"/>
    <lineage>
        <taxon>Eukaryota</taxon>
        <taxon>Metazoa</taxon>
        <taxon>Chordata</taxon>
        <taxon>Craniata</taxon>
        <taxon>Vertebrata</taxon>
        <taxon>Euteleostomi</taxon>
        <taxon>Actinopterygii</taxon>
        <taxon>Neopterygii</taxon>
        <taxon>Teleostei</taxon>
        <taxon>Neoteleostei</taxon>
        <taxon>Acanthomorphata</taxon>
        <taxon>Ovalentaria</taxon>
        <taxon>Atherinomorphae</taxon>
        <taxon>Beloniformes</taxon>
        <taxon>Adrianichthyidae</taxon>
        <taxon>Oryziinae</taxon>
        <taxon>Oryzias</taxon>
    </lineage>
</organism>
<protein>
    <submittedName>
        <fullName evidence="2">Uncharacterized protein</fullName>
    </submittedName>
</protein>
<gene>
    <name evidence="2" type="ORF">FQA47_024129</name>
</gene>
<dbReference type="EMBL" id="WKFB01000023">
    <property type="protein sequence ID" value="KAF6738568.1"/>
    <property type="molecule type" value="Genomic_DNA"/>
</dbReference>
<feature type="region of interest" description="Disordered" evidence="1">
    <location>
        <begin position="86"/>
        <end position="119"/>
    </location>
</feature>
<accession>A0A834FQK6</accession>
<sequence length="119" mass="13546">MSKPVWSSKVSVDTTFRQRPWTFCIPRPKRRLTITATALLQKRQEDTQDVPFTSINKSVRLRLTRRRSGSRRARVRCGVPTELLSIPVTRPLREEGPPGPNRAVVPPTNQTARSRDGTL</sequence>
<reference evidence="2" key="1">
    <citation type="journal article" name="BMC Genomics">
        <title>Long-read sequencing and de novo genome assembly of marine medaka (Oryzias melastigma).</title>
        <authorList>
            <person name="Liang P."/>
            <person name="Saqib H.S.A."/>
            <person name="Ni X."/>
            <person name="Shen Y."/>
        </authorList>
    </citation>
    <scope>NUCLEOTIDE SEQUENCE</scope>
    <source>
        <strain evidence="2">Bigg-433</strain>
    </source>
</reference>
<proteinExistence type="predicted"/>
<evidence type="ECO:0000313" key="2">
    <source>
        <dbReference type="EMBL" id="KAF6738568.1"/>
    </source>
</evidence>
<name>A0A834FQK6_ORYME</name>
<dbReference type="AlphaFoldDB" id="A0A834FQK6"/>
<comment type="caution">
    <text evidence="2">The sequence shown here is derived from an EMBL/GenBank/DDBJ whole genome shotgun (WGS) entry which is preliminary data.</text>
</comment>